<dbReference type="CDD" id="cd01347">
    <property type="entry name" value="ligand_gated_channel"/>
    <property type="match status" value="1"/>
</dbReference>
<keyword evidence="9 11" id="KW-0472">Membrane</keyword>
<feature type="domain" description="TonB-dependent receptor-like beta-barrel" evidence="14">
    <location>
        <begin position="205"/>
        <end position="645"/>
    </location>
</feature>
<dbReference type="Pfam" id="PF07715">
    <property type="entry name" value="Plug"/>
    <property type="match status" value="1"/>
</dbReference>
<sequence length="679" mass="75558">MRQKSQQALLAAFLAGTSTVVLSAELEQVIVSANRIEQTQQPLNSLSVIGEQAIDRVSHTHINELLNRAPGVWISRGNGQEHLTAIRSAVLTGGGSCGAFYMAQDGIPLRAPGFCNVNQLFDANSEQAARVEVIRGPGTAVHGSNALNGVINVITKAPSEEPSTRISAEGGPHDYGRVKLEHSQGNETHRFGFYGNGAHDGGYKDDSGFDQQKMTLRYDYSGSTWSNQNVLTATNLNQETAGFVLGQDAYKVDALKKSNPNPEAYRDTSSGRFYSRWEREGSQDTHFVVTPYLRYTEMAFLQHFLPGTPLEENGQKSAGVQTAFYSNQGSHTRLHYGFDLDLTESYLRETQETPTFTRFGTGFPGGKHYDYEVDATTAAWFVGGTWHPKVERELSAGVRYEIQRYDYDNLMLDGNTDENGVPCASPCRYTRPADDKDNFYNWSGNLGYREALSDTVDAVVHFSRGFRAPQATELYRLQSGQIKADLDSEEVTNAEIGLRGNWSRVSASITAYRLEKDNIILQDSNRQNVSGGKTLRRGIELELGWKILDNLRFDFQGSYAKSQYDNDVLGVEDNEIDTAPRQMASAQLLWKPFSTTSAEVEWVHVGEHYLNEANTAMYDGHNLVNLRLAQGLTKGLEVSLRVTNVTDEDYAERADFAFGNYRYFIGEPRSAYVGFTAEF</sequence>
<dbReference type="InterPro" id="IPR039426">
    <property type="entry name" value="TonB-dep_rcpt-like"/>
</dbReference>
<evidence type="ECO:0000313" key="16">
    <source>
        <dbReference type="EMBL" id="MBB3045844.1"/>
    </source>
</evidence>
<dbReference type="Pfam" id="PF00593">
    <property type="entry name" value="TonB_dep_Rec_b-barrel"/>
    <property type="match status" value="1"/>
</dbReference>
<dbReference type="AlphaFoldDB" id="A0A7W4Z3V7"/>
<dbReference type="PANTHER" id="PTHR32552">
    <property type="entry name" value="FERRICHROME IRON RECEPTOR-RELATED"/>
    <property type="match status" value="1"/>
</dbReference>
<keyword evidence="3 11" id="KW-1134">Transmembrane beta strand</keyword>
<dbReference type="SUPFAM" id="SSF56935">
    <property type="entry name" value="Porins"/>
    <property type="match status" value="1"/>
</dbReference>
<evidence type="ECO:0000256" key="12">
    <source>
        <dbReference type="RuleBase" id="RU003357"/>
    </source>
</evidence>
<comment type="caution">
    <text evidence="16">The sequence shown here is derived from an EMBL/GenBank/DDBJ whole genome shotgun (WGS) entry which is preliminary data.</text>
</comment>
<evidence type="ECO:0000259" key="15">
    <source>
        <dbReference type="Pfam" id="PF07715"/>
    </source>
</evidence>
<evidence type="ECO:0000256" key="3">
    <source>
        <dbReference type="ARBA" id="ARBA00022452"/>
    </source>
</evidence>
<keyword evidence="16" id="KW-0675">Receptor</keyword>
<feature type="domain" description="TonB-dependent receptor plug" evidence="15">
    <location>
        <begin position="44"/>
        <end position="150"/>
    </location>
</feature>
<dbReference type="InterPro" id="IPR036942">
    <property type="entry name" value="Beta-barrel_TonB_sf"/>
</dbReference>
<evidence type="ECO:0000256" key="8">
    <source>
        <dbReference type="ARBA" id="ARBA00023077"/>
    </source>
</evidence>
<dbReference type="PROSITE" id="PS52016">
    <property type="entry name" value="TONB_DEPENDENT_REC_3"/>
    <property type="match status" value="1"/>
</dbReference>
<dbReference type="InterPro" id="IPR037066">
    <property type="entry name" value="Plug_dom_sf"/>
</dbReference>
<evidence type="ECO:0000256" key="6">
    <source>
        <dbReference type="ARBA" id="ARBA00023004"/>
    </source>
</evidence>
<dbReference type="Gene3D" id="2.170.130.10">
    <property type="entry name" value="TonB-dependent receptor, plug domain"/>
    <property type="match status" value="1"/>
</dbReference>
<evidence type="ECO:0000256" key="5">
    <source>
        <dbReference type="ARBA" id="ARBA00022692"/>
    </source>
</evidence>
<keyword evidence="4" id="KW-0410">Iron transport</keyword>
<keyword evidence="5 11" id="KW-0812">Transmembrane</keyword>
<comment type="subcellular location">
    <subcellularLocation>
        <location evidence="1 11">Cell outer membrane</location>
        <topology evidence="1 11">Multi-pass membrane protein</topology>
    </subcellularLocation>
</comment>
<protein>
    <submittedName>
        <fullName evidence="16">Outer membrane receptor protein involved in Fe transport</fullName>
    </submittedName>
</protein>
<accession>A0A7W4Z3V7</accession>
<keyword evidence="17" id="KW-1185">Reference proteome</keyword>
<evidence type="ECO:0000259" key="14">
    <source>
        <dbReference type="Pfam" id="PF00593"/>
    </source>
</evidence>
<dbReference type="Proteomes" id="UP000537130">
    <property type="component" value="Unassembled WGS sequence"/>
</dbReference>
<gene>
    <name evidence="16" type="ORF">FHR99_000080</name>
</gene>
<keyword evidence="2 11" id="KW-0813">Transport</keyword>
<feature type="chain" id="PRO_5030925784" evidence="13">
    <location>
        <begin position="24"/>
        <end position="679"/>
    </location>
</feature>
<keyword evidence="8 12" id="KW-0798">TonB box</keyword>
<evidence type="ECO:0000256" key="1">
    <source>
        <dbReference type="ARBA" id="ARBA00004571"/>
    </source>
</evidence>
<dbReference type="RefSeq" id="WP_183408568.1">
    <property type="nucleotide sequence ID" value="NZ_JACHWY010000001.1"/>
</dbReference>
<dbReference type="GO" id="GO:0009279">
    <property type="term" value="C:cell outer membrane"/>
    <property type="evidence" value="ECO:0007669"/>
    <property type="project" value="UniProtKB-SubCell"/>
</dbReference>
<evidence type="ECO:0000256" key="11">
    <source>
        <dbReference type="PROSITE-ProRule" id="PRU01360"/>
    </source>
</evidence>
<reference evidence="16 17" key="1">
    <citation type="submission" date="2020-08" db="EMBL/GenBank/DDBJ databases">
        <title>Genomic Encyclopedia of Type Strains, Phase III (KMG-III): the genomes of soil and plant-associated and newly described type strains.</title>
        <authorList>
            <person name="Whitman W."/>
        </authorList>
    </citation>
    <scope>NUCLEOTIDE SEQUENCE [LARGE SCALE GENOMIC DNA]</scope>
    <source>
        <strain evidence="16 17">CECT 8654</strain>
    </source>
</reference>
<keyword evidence="13" id="KW-0732">Signal</keyword>
<keyword evidence="10 11" id="KW-0998">Cell outer membrane</keyword>
<evidence type="ECO:0000256" key="9">
    <source>
        <dbReference type="ARBA" id="ARBA00023136"/>
    </source>
</evidence>
<evidence type="ECO:0000256" key="13">
    <source>
        <dbReference type="SAM" id="SignalP"/>
    </source>
</evidence>
<dbReference type="InterPro" id="IPR000531">
    <property type="entry name" value="Beta-barrel_TonB"/>
</dbReference>
<dbReference type="Gene3D" id="2.40.170.20">
    <property type="entry name" value="TonB-dependent receptor, beta-barrel domain"/>
    <property type="match status" value="1"/>
</dbReference>
<keyword evidence="7" id="KW-0406">Ion transport</keyword>
<evidence type="ECO:0000256" key="2">
    <source>
        <dbReference type="ARBA" id="ARBA00022448"/>
    </source>
</evidence>
<evidence type="ECO:0000256" key="10">
    <source>
        <dbReference type="ARBA" id="ARBA00023237"/>
    </source>
</evidence>
<dbReference type="PANTHER" id="PTHR32552:SF81">
    <property type="entry name" value="TONB-DEPENDENT OUTER MEMBRANE RECEPTOR"/>
    <property type="match status" value="1"/>
</dbReference>
<evidence type="ECO:0000256" key="7">
    <source>
        <dbReference type="ARBA" id="ARBA00023065"/>
    </source>
</evidence>
<dbReference type="EMBL" id="JACHWY010000001">
    <property type="protein sequence ID" value="MBB3045844.1"/>
    <property type="molecule type" value="Genomic_DNA"/>
</dbReference>
<keyword evidence="6" id="KW-0408">Iron</keyword>
<dbReference type="InterPro" id="IPR012910">
    <property type="entry name" value="Plug_dom"/>
</dbReference>
<organism evidence="16 17">
    <name type="scientific">Litorivivens lipolytica</name>
    <dbReference type="NCBI Taxonomy" id="1524264"/>
    <lineage>
        <taxon>Bacteria</taxon>
        <taxon>Pseudomonadati</taxon>
        <taxon>Pseudomonadota</taxon>
        <taxon>Gammaproteobacteria</taxon>
        <taxon>Litorivivens</taxon>
    </lineage>
</organism>
<name>A0A7W4Z3V7_9GAMM</name>
<feature type="signal peptide" evidence="13">
    <location>
        <begin position="1"/>
        <end position="23"/>
    </location>
</feature>
<evidence type="ECO:0000256" key="4">
    <source>
        <dbReference type="ARBA" id="ARBA00022496"/>
    </source>
</evidence>
<proteinExistence type="inferred from homology"/>
<comment type="similarity">
    <text evidence="11 12">Belongs to the TonB-dependent receptor family.</text>
</comment>
<dbReference type="GO" id="GO:0006826">
    <property type="term" value="P:iron ion transport"/>
    <property type="evidence" value="ECO:0007669"/>
    <property type="project" value="UniProtKB-KW"/>
</dbReference>
<evidence type="ECO:0000313" key="17">
    <source>
        <dbReference type="Proteomes" id="UP000537130"/>
    </source>
</evidence>